<comment type="caution">
    <text evidence="3">The sequence shown here is derived from an EMBL/GenBank/DDBJ whole genome shotgun (WGS) entry which is preliminary data.</text>
</comment>
<dbReference type="InterPro" id="IPR037484">
    <property type="entry name" value="AmhX-like"/>
</dbReference>
<dbReference type="AlphaFoldDB" id="A0A024P4S8"/>
<dbReference type="RefSeq" id="WP_035506292.1">
    <property type="nucleotide sequence ID" value="NZ_CCDH010000001.1"/>
</dbReference>
<evidence type="ECO:0000313" key="4">
    <source>
        <dbReference type="Proteomes" id="UP000028868"/>
    </source>
</evidence>
<proteinExistence type="predicted"/>
<name>A0A024P4S8_9BACI</name>
<dbReference type="PIRSF" id="PIRSF005962">
    <property type="entry name" value="Pept_M20D_amidohydro"/>
    <property type="match status" value="1"/>
</dbReference>
<dbReference type="InterPro" id="IPR011650">
    <property type="entry name" value="Peptidase_M20_dimer"/>
</dbReference>
<keyword evidence="1" id="KW-0479">Metal-binding</keyword>
<dbReference type="NCBIfam" id="TIGR01891">
    <property type="entry name" value="amidohydrolases"/>
    <property type="match status" value="1"/>
</dbReference>
<evidence type="ECO:0000259" key="2">
    <source>
        <dbReference type="Pfam" id="PF07687"/>
    </source>
</evidence>
<reference evidence="4" key="1">
    <citation type="submission" date="2014-03" db="EMBL/GenBank/DDBJ databases">
        <authorList>
            <person name="Urmite Genomes U."/>
        </authorList>
    </citation>
    <scope>NUCLEOTIDE SEQUENCE [LARGE SCALE GENOMIC DNA]</scope>
    <source>
        <strain evidence="4">HD-03</strain>
    </source>
</reference>
<keyword evidence="3" id="KW-0378">Hydrolase</keyword>
<dbReference type="PANTHER" id="PTHR11014">
    <property type="entry name" value="PEPTIDASE M20 FAMILY MEMBER"/>
    <property type="match status" value="1"/>
</dbReference>
<dbReference type="Gene3D" id="3.30.70.360">
    <property type="match status" value="1"/>
</dbReference>
<dbReference type="GO" id="GO:0016787">
    <property type="term" value="F:hydrolase activity"/>
    <property type="evidence" value="ECO:0007669"/>
    <property type="project" value="UniProtKB-KW"/>
</dbReference>
<feature type="binding site" evidence="1">
    <location>
        <position position="121"/>
    </location>
    <ligand>
        <name>Mn(2+)</name>
        <dbReference type="ChEBI" id="CHEBI:29035"/>
        <label>2</label>
    </ligand>
</feature>
<keyword evidence="4" id="KW-1185">Reference proteome</keyword>
<dbReference type="GO" id="GO:0046872">
    <property type="term" value="F:metal ion binding"/>
    <property type="evidence" value="ECO:0007669"/>
    <property type="project" value="UniProtKB-KW"/>
</dbReference>
<feature type="binding site" evidence="1">
    <location>
        <position position="340"/>
    </location>
    <ligand>
        <name>Mn(2+)</name>
        <dbReference type="ChEBI" id="CHEBI:29035"/>
        <label>2</label>
    </ligand>
</feature>
<dbReference type="Gene3D" id="3.40.630.10">
    <property type="entry name" value="Zn peptidases"/>
    <property type="match status" value="1"/>
</dbReference>
<feature type="binding site" evidence="1">
    <location>
        <position position="85"/>
    </location>
    <ligand>
        <name>Mn(2+)</name>
        <dbReference type="ChEBI" id="CHEBI:29035"/>
        <label>2</label>
    </ligand>
</feature>
<feature type="domain" description="Peptidase M20 dimerisation" evidence="2">
    <location>
        <begin position="172"/>
        <end position="260"/>
    </location>
</feature>
<dbReference type="Pfam" id="PF01546">
    <property type="entry name" value="Peptidase_M20"/>
    <property type="match status" value="1"/>
</dbReference>
<reference evidence="3 4" key="2">
    <citation type="submission" date="2014-05" db="EMBL/GenBank/DDBJ databases">
        <title>Draft genome sequence of Halobacillus karajensis HK-03.</title>
        <authorList>
            <person name="Khelaifia S."/>
            <person name="Croce O."/>
            <person name="Lagier J.C."/>
            <person name="Raoult D."/>
        </authorList>
    </citation>
    <scope>NUCLEOTIDE SEQUENCE [LARGE SCALE GENOMIC DNA]</scope>
    <source>
        <strain evidence="3 4">HD-03</strain>
    </source>
</reference>
<keyword evidence="1" id="KW-0464">Manganese</keyword>
<evidence type="ECO:0000313" key="3">
    <source>
        <dbReference type="EMBL" id="CDQ22831.1"/>
    </source>
</evidence>
<dbReference type="SUPFAM" id="SSF55031">
    <property type="entry name" value="Bacterial exopeptidase dimerisation domain"/>
    <property type="match status" value="1"/>
</dbReference>
<sequence>MSSRPTLEEMFEHLHHHPEISWKETETTYYIASLLEKTNARVTQFDDGPGLVAELGSGRPCVAIRADIDALWQEVDGKWKANHSCGHDAHMAIVLETLFALEKKQSVWSGTVRFIFQPAEEIVEGALVMVRKGVVNDVDYLYGLHLRPEQELRTGEFAPGIQHGAARFLEGTISGEDAHGARPHLNKNAIDIGAEIIHMMKGIHLNPRIPYSVKVTSFHSGGKSSNIIPGTATFSLDLRAQTNEVMEELTVKVEAIMNAVSDLYDTPIDLVLKSEAAAAEWSEEAVEYMEKSIRGVVGDRACRQIIQTTGGDDFHFYTIKKPDLKATMLAIGCGLKPGLHHPKMTFDHKVMPVASDILVRAVLETLGNQNDSSDSHRN</sequence>
<dbReference type="SUPFAM" id="SSF53187">
    <property type="entry name" value="Zn-dependent exopeptidases"/>
    <property type="match status" value="1"/>
</dbReference>
<dbReference type="InterPro" id="IPR017439">
    <property type="entry name" value="Amidohydrolase"/>
</dbReference>
<dbReference type="Proteomes" id="UP000028868">
    <property type="component" value="Unassembled WGS sequence"/>
</dbReference>
<comment type="cofactor">
    <cofactor evidence="1">
        <name>Mn(2+)</name>
        <dbReference type="ChEBI" id="CHEBI:29035"/>
    </cofactor>
    <text evidence="1">The Mn(2+) ion enhances activity.</text>
</comment>
<accession>A0A024P4S8</accession>
<dbReference type="InterPro" id="IPR036264">
    <property type="entry name" value="Bact_exopeptidase_dim_dom"/>
</dbReference>
<dbReference type="EMBL" id="CCDI010000001">
    <property type="protein sequence ID" value="CDQ22831.1"/>
    <property type="molecule type" value="Genomic_DNA"/>
</dbReference>
<dbReference type="PANTHER" id="PTHR11014:SF122">
    <property type="entry name" value="AMIDOHYDROLASE AMHX"/>
    <property type="match status" value="1"/>
</dbReference>
<feature type="binding site" evidence="1">
    <location>
        <position position="145"/>
    </location>
    <ligand>
        <name>Mn(2+)</name>
        <dbReference type="ChEBI" id="CHEBI:29035"/>
        <label>2</label>
    </ligand>
</feature>
<evidence type="ECO:0000256" key="1">
    <source>
        <dbReference type="PIRSR" id="PIRSR005962-1"/>
    </source>
</evidence>
<organism evidence="3 4">
    <name type="scientific">Halobacillus karajensis</name>
    <dbReference type="NCBI Taxonomy" id="195088"/>
    <lineage>
        <taxon>Bacteria</taxon>
        <taxon>Bacillati</taxon>
        <taxon>Bacillota</taxon>
        <taxon>Bacilli</taxon>
        <taxon>Bacillales</taxon>
        <taxon>Bacillaceae</taxon>
        <taxon>Halobacillus</taxon>
    </lineage>
</organism>
<feature type="binding site" evidence="1">
    <location>
        <position position="87"/>
    </location>
    <ligand>
        <name>Mn(2+)</name>
        <dbReference type="ChEBI" id="CHEBI:29035"/>
        <label>2</label>
    </ligand>
</feature>
<protein>
    <submittedName>
        <fullName evidence="3">Hydrolase YxeP</fullName>
    </submittedName>
</protein>
<gene>
    <name evidence="3" type="primary">yxeP_1</name>
    <name evidence="3" type="ORF">BN983_01048</name>
</gene>
<dbReference type="CDD" id="cd08018">
    <property type="entry name" value="M20_Acy1_amhX-like"/>
    <property type="match status" value="1"/>
</dbReference>
<dbReference type="InterPro" id="IPR002933">
    <property type="entry name" value="Peptidase_M20"/>
</dbReference>
<dbReference type="Pfam" id="PF07687">
    <property type="entry name" value="M20_dimer"/>
    <property type="match status" value="1"/>
</dbReference>